<sequence>MLSRKLESPEIVEVKDERNTVNNVHAEPLAFVPNPSEADDSGEIVQIPLDDNEVQDLESQAGEMDEKTAVPLSDAPLVGAPFRLISFVAKYVSGADLVENSSNVGS</sequence>
<dbReference type="Proteomes" id="UP001164250">
    <property type="component" value="Chromosome 9"/>
</dbReference>
<gene>
    <name evidence="1" type="ORF">Patl1_31576</name>
</gene>
<organism evidence="1 2">
    <name type="scientific">Pistacia atlantica</name>
    <dbReference type="NCBI Taxonomy" id="434234"/>
    <lineage>
        <taxon>Eukaryota</taxon>
        <taxon>Viridiplantae</taxon>
        <taxon>Streptophyta</taxon>
        <taxon>Embryophyta</taxon>
        <taxon>Tracheophyta</taxon>
        <taxon>Spermatophyta</taxon>
        <taxon>Magnoliopsida</taxon>
        <taxon>eudicotyledons</taxon>
        <taxon>Gunneridae</taxon>
        <taxon>Pentapetalae</taxon>
        <taxon>rosids</taxon>
        <taxon>malvids</taxon>
        <taxon>Sapindales</taxon>
        <taxon>Anacardiaceae</taxon>
        <taxon>Pistacia</taxon>
    </lineage>
</organism>
<reference evidence="2" key="1">
    <citation type="journal article" date="2023" name="G3 (Bethesda)">
        <title>Genome assembly and association tests identify interacting loci associated with vigor, precocity, and sex in interspecific pistachio rootstocks.</title>
        <authorList>
            <person name="Palmer W."/>
            <person name="Jacygrad E."/>
            <person name="Sagayaradj S."/>
            <person name="Cavanaugh K."/>
            <person name="Han R."/>
            <person name="Bertier L."/>
            <person name="Beede B."/>
            <person name="Kafkas S."/>
            <person name="Golino D."/>
            <person name="Preece J."/>
            <person name="Michelmore R."/>
        </authorList>
    </citation>
    <scope>NUCLEOTIDE SEQUENCE [LARGE SCALE GENOMIC DNA]</scope>
</reference>
<comment type="caution">
    <text evidence="1">The sequence shown here is derived from an EMBL/GenBank/DDBJ whole genome shotgun (WGS) entry which is preliminary data.</text>
</comment>
<keyword evidence="2" id="KW-1185">Reference proteome</keyword>
<evidence type="ECO:0000313" key="2">
    <source>
        <dbReference type="Proteomes" id="UP001164250"/>
    </source>
</evidence>
<protein>
    <submittedName>
        <fullName evidence="1">Uncharacterized protein</fullName>
    </submittedName>
</protein>
<name>A0ACC1ART8_9ROSI</name>
<accession>A0ACC1ART8</accession>
<dbReference type="EMBL" id="CM047905">
    <property type="protein sequence ID" value="KAJ0089391.1"/>
    <property type="molecule type" value="Genomic_DNA"/>
</dbReference>
<proteinExistence type="predicted"/>
<evidence type="ECO:0000313" key="1">
    <source>
        <dbReference type="EMBL" id="KAJ0089391.1"/>
    </source>
</evidence>